<dbReference type="GO" id="GO:0004553">
    <property type="term" value="F:hydrolase activity, hydrolyzing O-glycosyl compounds"/>
    <property type="evidence" value="ECO:0007669"/>
    <property type="project" value="InterPro"/>
</dbReference>
<keyword evidence="4" id="KW-1133">Transmembrane helix</keyword>
<dbReference type="GO" id="GO:0000272">
    <property type="term" value="P:polysaccharide catabolic process"/>
    <property type="evidence" value="ECO:0007669"/>
    <property type="project" value="InterPro"/>
</dbReference>
<dbReference type="PROSITE" id="PS50231">
    <property type="entry name" value="RICIN_B_LECTIN"/>
    <property type="match status" value="1"/>
</dbReference>
<dbReference type="SUPFAM" id="SSF50370">
    <property type="entry name" value="Ricin B-like lectins"/>
    <property type="match status" value="1"/>
</dbReference>
<evidence type="ECO:0000256" key="3">
    <source>
        <dbReference type="RuleBase" id="RU361153"/>
    </source>
</evidence>
<dbReference type="Pfam" id="PF00150">
    <property type="entry name" value="Cellulase"/>
    <property type="match status" value="1"/>
</dbReference>
<reference evidence="6" key="1">
    <citation type="submission" date="2009-10" db="EMBL/GenBank/DDBJ databases">
        <title>The genome sequence of Streptomyces sviceus strain ATCC 29083.</title>
        <authorList>
            <consortium name="The Broad Institute Genome Sequencing Platform"/>
            <consortium name="Broad Institute Microbial Sequencing Center"/>
            <person name="Fischbach M."/>
            <person name="Godfrey P."/>
            <person name="Ward D."/>
            <person name="Young S."/>
            <person name="Zeng Q."/>
            <person name="Koehrsen M."/>
            <person name="Alvarado L."/>
            <person name="Berlin A.M."/>
            <person name="Bochicchio J."/>
            <person name="Borenstein D."/>
            <person name="Chapman S.B."/>
            <person name="Chen Z."/>
            <person name="Engels R."/>
            <person name="Freedman E."/>
            <person name="Gellesch M."/>
            <person name="Goldberg J."/>
            <person name="Griggs A."/>
            <person name="Gujja S."/>
            <person name="Heilman E.R."/>
            <person name="Heiman D.I."/>
            <person name="Hepburn T.A."/>
            <person name="Howarth C."/>
            <person name="Jen D."/>
            <person name="Larson L."/>
            <person name="Lewis B."/>
            <person name="Mehta T."/>
            <person name="Park D."/>
            <person name="Pearson M."/>
            <person name="Richards J."/>
            <person name="Roberts A."/>
            <person name="Saif S."/>
            <person name="Shea T.D."/>
            <person name="Shenoy N."/>
            <person name="Sisk P."/>
            <person name="Stolte C."/>
            <person name="Sykes S.N."/>
            <person name="Thomson T."/>
            <person name="Walk T."/>
            <person name="White J."/>
            <person name="Yandava C."/>
            <person name="Straight P."/>
            <person name="Clardy J."/>
            <person name="Hung D."/>
            <person name="Kolter R."/>
            <person name="Mekalanos J."/>
            <person name="Walker S."/>
            <person name="Walsh C.T."/>
            <person name="Wieland-Brown L.C."/>
            <person name="Haas B."/>
            <person name="Nusbaum C."/>
            <person name="Birren B."/>
        </authorList>
    </citation>
    <scope>NUCLEOTIDE SEQUENCE [LARGE SCALE GENOMIC DNA]</scope>
    <source>
        <strain evidence="6">ATCC 29083</strain>
    </source>
</reference>
<dbReference type="SMART" id="SM00458">
    <property type="entry name" value="RICIN"/>
    <property type="match status" value="1"/>
</dbReference>
<keyword evidence="4" id="KW-0812">Transmembrane</keyword>
<proteinExistence type="inferred from homology"/>
<name>B5HUJ6_STRX2</name>
<evidence type="ECO:0000259" key="5">
    <source>
        <dbReference type="SMART" id="SM00458"/>
    </source>
</evidence>
<accession>B5HUJ6</accession>
<dbReference type="Gene3D" id="2.80.10.50">
    <property type="match status" value="1"/>
</dbReference>
<evidence type="ECO:0000256" key="4">
    <source>
        <dbReference type="SAM" id="Phobius"/>
    </source>
</evidence>
<comment type="similarity">
    <text evidence="3">Belongs to the glycosyl hydrolase 5 (cellulase A) family.</text>
</comment>
<feature type="transmembrane region" description="Helical" evidence="4">
    <location>
        <begin position="42"/>
        <end position="61"/>
    </location>
</feature>
<dbReference type="InterPro" id="IPR035992">
    <property type="entry name" value="Ricin_B-like_lectins"/>
</dbReference>
<dbReference type="InterPro" id="IPR000772">
    <property type="entry name" value="Ricin_B_lectin"/>
</dbReference>
<sequence>MALFGPCFISASAQVTNPHSALHDFPVTGDDMTKPPTRSRRLASVLMAGFGATLMFLGAAAPAPALAQPAAEASTTSHAAVKPASKGRTSDFRGVNWADPRDNYASDAVVPSGLSVNDNYRTVYRTTQKMVSGFKKNLGANTLRLPINPASVGTTWWKSYRATIDAATAQGDKVIVSYWEADSSKDGLVDDTAAWKTMWNTVVREYKHNPRVYFEPMNEPHGYTLDQWVSVTSGWLAQHKDVPRGRVVISGTGYNDNVTGVGAAPALRGTLLSLHFYGFWNSYTQQSDWTADLEARIGKYAGRTIIDEAGSPMTIGLNYGAWNGNIYTSYLAAVANTARSKGMGLVYWPGLRFGDAYSIESLDSQGNLVDNSATGVALLRWGYGFGKTPPVNNLPPAPPGEVLRGVGSNRCVDVPGFSTANGTQLDLWDCNAGGNQSWNWNADKQLTVYGNKCMTVGGSGATAGDPVIITDCTGAATQQWNVNADLSVTSVANPALCLDAAGAGTGNGTSVDVWYCNGGTNQQWARS</sequence>
<dbReference type="InterPro" id="IPR001547">
    <property type="entry name" value="Glyco_hydro_5"/>
</dbReference>
<protein>
    <submittedName>
        <fullName evidence="6">Cellulase Cel5K</fullName>
    </submittedName>
</protein>
<gene>
    <name evidence="6" type="ORF">SSEG_03081</name>
</gene>
<dbReference type="eggNOG" id="COG2730">
    <property type="taxonomic scope" value="Bacteria"/>
</dbReference>
<keyword evidence="4" id="KW-0472">Membrane</keyword>
<dbReference type="AlphaFoldDB" id="B5HUJ6"/>
<dbReference type="Proteomes" id="UP000002785">
    <property type="component" value="Chromosome"/>
</dbReference>
<dbReference type="SUPFAM" id="SSF51445">
    <property type="entry name" value="(Trans)glycosidases"/>
    <property type="match status" value="1"/>
</dbReference>
<dbReference type="EMBL" id="CM000951">
    <property type="protein sequence ID" value="EDY56501.1"/>
    <property type="molecule type" value="Genomic_DNA"/>
</dbReference>
<feature type="domain" description="Ricin B lectin" evidence="5">
    <location>
        <begin position="400"/>
        <end position="527"/>
    </location>
</feature>
<evidence type="ECO:0000256" key="2">
    <source>
        <dbReference type="ARBA" id="ARBA00023295"/>
    </source>
</evidence>
<evidence type="ECO:0000256" key="1">
    <source>
        <dbReference type="ARBA" id="ARBA00022801"/>
    </source>
</evidence>
<evidence type="ECO:0000313" key="6">
    <source>
        <dbReference type="EMBL" id="EDY56501.1"/>
    </source>
</evidence>
<keyword evidence="1 3" id="KW-0378">Hydrolase</keyword>
<dbReference type="Pfam" id="PF00652">
    <property type="entry name" value="Ricin_B_lectin"/>
    <property type="match status" value="1"/>
</dbReference>
<evidence type="ECO:0000313" key="7">
    <source>
        <dbReference type="Proteomes" id="UP000002785"/>
    </source>
</evidence>
<dbReference type="HOGENOM" id="CLU_044209_0_0_11"/>
<dbReference type="Gene3D" id="3.20.20.80">
    <property type="entry name" value="Glycosidases"/>
    <property type="match status" value="1"/>
</dbReference>
<organism evidence="6 7">
    <name type="scientific">Streptomyces sviceus (strain ATCC 29083 / DSM 924 / JCM 4929 / NBRC 13980 / NCIMB 11184 / NRRL 5439 / UC 5370)</name>
    <dbReference type="NCBI Taxonomy" id="463191"/>
    <lineage>
        <taxon>Bacteria</taxon>
        <taxon>Bacillati</taxon>
        <taxon>Actinomycetota</taxon>
        <taxon>Actinomycetes</taxon>
        <taxon>Kitasatosporales</taxon>
        <taxon>Streptomycetaceae</taxon>
        <taxon>Streptomyces</taxon>
    </lineage>
</organism>
<keyword evidence="2 3" id="KW-0326">Glycosidase</keyword>
<dbReference type="InterPro" id="IPR017853">
    <property type="entry name" value="GH"/>
</dbReference>
<dbReference type="CDD" id="cd23418">
    <property type="entry name" value="beta-trefoil_Ricin_XLN-like"/>
    <property type="match status" value="1"/>
</dbReference>
<keyword evidence="7" id="KW-1185">Reference proteome</keyword>